<feature type="non-terminal residue" evidence="1">
    <location>
        <position position="67"/>
    </location>
</feature>
<dbReference type="AlphaFoldDB" id="X1FGS9"/>
<accession>X1FGS9</accession>
<name>X1FGS9_9ZZZZ</name>
<sequence length="67" mass="8092">MFKEIEIQYQNIIEHFSNTETIEKISLYQYSEYKRNNISISKDKNVIVFTAQYMGPEIDHTNYFDFA</sequence>
<comment type="caution">
    <text evidence="1">The sequence shown here is derived from an EMBL/GenBank/DDBJ whole genome shotgun (WGS) entry which is preliminary data.</text>
</comment>
<dbReference type="EMBL" id="BARU01000370">
    <property type="protein sequence ID" value="GAH19973.1"/>
    <property type="molecule type" value="Genomic_DNA"/>
</dbReference>
<evidence type="ECO:0000313" key="1">
    <source>
        <dbReference type="EMBL" id="GAH19973.1"/>
    </source>
</evidence>
<gene>
    <name evidence="1" type="ORF">S03H2_01303</name>
</gene>
<organism evidence="1">
    <name type="scientific">marine sediment metagenome</name>
    <dbReference type="NCBI Taxonomy" id="412755"/>
    <lineage>
        <taxon>unclassified sequences</taxon>
        <taxon>metagenomes</taxon>
        <taxon>ecological metagenomes</taxon>
    </lineage>
</organism>
<proteinExistence type="predicted"/>
<reference evidence="1" key="1">
    <citation type="journal article" date="2014" name="Front. Microbiol.">
        <title>High frequency of phylogenetically diverse reductive dehalogenase-homologous genes in deep subseafloor sedimentary metagenomes.</title>
        <authorList>
            <person name="Kawai M."/>
            <person name="Futagami T."/>
            <person name="Toyoda A."/>
            <person name="Takaki Y."/>
            <person name="Nishi S."/>
            <person name="Hori S."/>
            <person name="Arai W."/>
            <person name="Tsubouchi T."/>
            <person name="Morono Y."/>
            <person name="Uchiyama I."/>
            <person name="Ito T."/>
            <person name="Fujiyama A."/>
            <person name="Inagaki F."/>
            <person name="Takami H."/>
        </authorList>
    </citation>
    <scope>NUCLEOTIDE SEQUENCE</scope>
    <source>
        <strain evidence="1">Expedition CK06-06</strain>
    </source>
</reference>
<protein>
    <submittedName>
        <fullName evidence="1">Uncharacterized protein</fullName>
    </submittedName>
</protein>